<organism evidence="3 4">
    <name type="scientific">Umbra pygmaea</name>
    <name type="common">Eastern mudminnow</name>
    <dbReference type="NCBI Taxonomy" id="75934"/>
    <lineage>
        <taxon>Eukaryota</taxon>
        <taxon>Metazoa</taxon>
        <taxon>Chordata</taxon>
        <taxon>Craniata</taxon>
        <taxon>Vertebrata</taxon>
        <taxon>Euteleostomi</taxon>
        <taxon>Actinopterygii</taxon>
        <taxon>Neopterygii</taxon>
        <taxon>Teleostei</taxon>
        <taxon>Protacanthopterygii</taxon>
        <taxon>Esociformes</taxon>
        <taxon>Umbridae</taxon>
        <taxon>Umbra</taxon>
    </lineage>
</organism>
<dbReference type="EMBL" id="JAGEUA010000005">
    <property type="protein sequence ID" value="KAL0978179.1"/>
    <property type="molecule type" value="Genomic_DNA"/>
</dbReference>
<feature type="region of interest" description="Disordered" evidence="2">
    <location>
        <begin position="265"/>
        <end position="381"/>
    </location>
</feature>
<keyword evidence="1" id="KW-0175">Coiled coil</keyword>
<reference evidence="3 4" key="1">
    <citation type="submission" date="2024-06" db="EMBL/GenBank/DDBJ databases">
        <authorList>
            <person name="Pan Q."/>
            <person name="Wen M."/>
            <person name="Jouanno E."/>
            <person name="Zahm M."/>
            <person name="Klopp C."/>
            <person name="Cabau C."/>
            <person name="Louis A."/>
            <person name="Berthelot C."/>
            <person name="Parey E."/>
            <person name="Roest Crollius H."/>
            <person name="Montfort J."/>
            <person name="Robinson-Rechavi M."/>
            <person name="Bouchez O."/>
            <person name="Lampietro C."/>
            <person name="Lopez Roques C."/>
            <person name="Donnadieu C."/>
            <person name="Postlethwait J."/>
            <person name="Bobe J."/>
            <person name="Verreycken H."/>
            <person name="Guiguen Y."/>
        </authorList>
    </citation>
    <scope>NUCLEOTIDE SEQUENCE [LARGE SCALE GENOMIC DNA]</scope>
    <source>
        <strain evidence="3">Up_M1</strain>
        <tissue evidence="3">Testis</tissue>
    </source>
</reference>
<feature type="region of interest" description="Disordered" evidence="2">
    <location>
        <begin position="510"/>
        <end position="537"/>
    </location>
</feature>
<dbReference type="PANTHER" id="PTHR28375">
    <property type="entry name" value="PROTEIN HINDERIN"/>
    <property type="match status" value="1"/>
</dbReference>
<feature type="coiled-coil region" evidence="1">
    <location>
        <begin position="398"/>
        <end position="439"/>
    </location>
</feature>
<evidence type="ECO:0000256" key="1">
    <source>
        <dbReference type="SAM" id="Coils"/>
    </source>
</evidence>
<keyword evidence="4" id="KW-1185">Reference proteome</keyword>
<dbReference type="PANTHER" id="PTHR28375:SF1">
    <property type="entry name" value="PROTEIN HINDERIN"/>
    <property type="match status" value="1"/>
</dbReference>
<dbReference type="AlphaFoldDB" id="A0ABD0WMS8"/>
<gene>
    <name evidence="3" type="ORF">UPYG_G00167090</name>
</gene>
<name>A0ABD0WMS8_UMBPY</name>
<comment type="caution">
    <text evidence="3">The sequence shown here is derived from an EMBL/GenBank/DDBJ whole genome shotgun (WGS) entry which is preliminary data.</text>
</comment>
<evidence type="ECO:0000313" key="3">
    <source>
        <dbReference type="EMBL" id="KAL0978179.1"/>
    </source>
</evidence>
<proteinExistence type="predicted"/>
<protein>
    <recommendedName>
        <fullName evidence="5">Protein hinderin</fullName>
    </recommendedName>
</protein>
<dbReference type="Pfam" id="PF15369">
    <property type="entry name" value="KIAA1328"/>
    <property type="match status" value="2"/>
</dbReference>
<dbReference type="InterPro" id="IPR032736">
    <property type="entry name" value="Hinderin"/>
</dbReference>
<sequence length="617" mass="68138">MAAPSTEKNSGFVWINDTSDEELPIVFIPGVSRDRSLRKAYKSGSCSRTEPKLKMRAKCGSEIQAEARVTRGSKKRAQPCSLSSLSDSSMARGQLQSTHGATMLSPRPATEHLLSTPQANFKVTPAKSKASLKDLCPEDKRRIANLIQELARVSEEKEESVQRLRDEQETFERKILQLEEQNQLIVQERESLQHQYRECQELLGLYQQYLSQQQEKLNQSIAQLSHTHGKAPCSGGGPIKPSRCEGTTAWDGSYLGLPSAAGIRRNGGGREGGARGRNLSLSPASLSDNLHLATPPPYSTSSNRSRGPVKCLSCRGGPAHQPRPSDQRCGRVNGESTPRNTEDTASPRPHQDPVEPPVDSRGRPGPHAFPPGGTPADEGAKGALTVPYLGREDWEQRRHRLLLHKMQLEGERERLQARLAQQEKRLIRQNQQLRNTRLDYTRFQQATAAELGQSVTRNRTDSLPNGHAPLSEMRGCDDAWGCSEAAEQGPPHEDTPAHLPLQNSIHSAVHKESRRDMATSPMVSQSIVNPTTPPGLPRTPHAGLDQSLIELLDVFSPISVPERNRATAQRGHPPQHQPPLLTPKPARQVLLSPQGRYSAPKLDLEESQILEDIFFIC</sequence>
<dbReference type="Proteomes" id="UP001557470">
    <property type="component" value="Unassembled WGS sequence"/>
</dbReference>
<feature type="compositionally biased region" description="Polar residues" evidence="2">
    <location>
        <begin position="521"/>
        <end position="530"/>
    </location>
</feature>
<feature type="coiled-coil region" evidence="1">
    <location>
        <begin position="143"/>
        <end position="195"/>
    </location>
</feature>
<evidence type="ECO:0008006" key="5">
    <source>
        <dbReference type="Google" id="ProtNLM"/>
    </source>
</evidence>
<feature type="compositionally biased region" description="Basic and acidic residues" evidence="2">
    <location>
        <begin position="349"/>
        <end position="362"/>
    </location>
</feature>
<evidence type="ECO:0000313" key="4">
    <source>
        <dbReference type="Proteomes" id="UP001557470"/>
    </source>
</evidence>
<evidence type="ECO:0000256" key="2">
    <source>
        <dbReference type="SAM" id="MobiDB-lite"/>
    </source>
</evidence>
<accession>A0ABD0WMS8</accession>
<feature type="region of interest" description="Disordered" evidence="2">
    <location>
        <begin position="68"/>
        <end position="92"/>
    </location>
</feature>
<feature type="compositionally biased region" description="Polar residues" evidence="2">
    <location>
        <begin position="279"/>
        <end position="288"/>
    </location>
</feature>